<protein>
    <submittedName>
        <fullName evidence="1">Uncharacterized protein</fullName>
    </submittedName>
</protein>
<accession>A0A0A8YLQ6</accession>
<name>A0A0A8YLQ6_ARUDO</name>
<reference evidence="1" key="1">
    <citation type="submission" date="2014-09" db="EMBL/GenBank/DDBJ databases">
        <authorList>
            <person name="Magalhaes I.L.F."/>
            <person name="Oliveira U."/>
            <person name="Santos F.R."/>
            <person name="Vidigal T.H.D.A."/>
            <person name="Brescovit A.D."/>
            <person name="Santos A.J."/>
        </authorList>
    </citation>
    <scope>NUCLEOTIDE SEQUENCE</scope>
    <source>
        <tissue evidence="1">Shoot tissue taken approximately 20 cm above the soil surface</tissue>
    </source>
</reference>
<proteinExistence type="predicted"/>
<reference evidence="1" key="2">
    <citation type="journal article" date="2015" name="Data Brief">
        <title>Shoot transcriptome of the giant reed, Arundo donax.</title>
        <authorList>
            <person name="Barrero R.A."/>
            <person name="Guerrero F.D."/>
            <person name="Moolhuijzen P."/>
            <person name="Goolsby J.A."/>
            <person name="Tidwell J."/>
            <person name="Bellgard S.E."/>
            <person name="Bellgard M.I."/>
        </authorList>
    </citation>
    <scope>NUCLEOTIDE SEQUENCE</scope>
    <source>
        <tissue evidence="1">Shoot tissue taken approximately 20 cm above the soil surface</tissue>
    </source>
</reference>
<sequence>MNVGQDVPKLQIFVKGNDRGSGLYVPNPATTIQCLTHCPMVFCSARNEANKVRRQFSNGFPLQPSVSPELHTCAISYRHDHCHVEHCFRIWMHLDMKASPRPRVICSLEPQPANLESPTLYKQIMYAKAPKLQLPTYPPPGYQTVSTMGLFLPFPEEAPSSFINSLNHPFR</sequence>
<dbReference type="AlphaFoldDB" id="A0A0A8YLQ6"/>
<organism evidence="1">
    <name type="scientific">Arundo donax</name>
    <name type="common">Giant reed</name>
    <name type="synonym">Donax arundinaceus</name>
    <dbReference type="NCBI Taxonomy" id="35708"/>
    <lineage>
        <taxon>Eukaryota</taxon>
        <taxon>Viridiplantae</taxon>
        <taxon>Streptophyta</taxon>
        <taxon>Embryophyta</taxon>
        <taxon>Tracheophyta</taxon>
        <taxon>Spermatophyta</taxon>
        <taxon>Magnoliopsida</taxon>
        <taxon>Liliopsida</taxon>
        <taxon>Poales</taxon>
        <taxon>Poaceae</taxon>
        <taxon>PACMAD clade</taxon>
        <taxon>Arundinoideae</taxon>
        <taxon>Arundineae</taxon>
        <taxon>Arundo</taxon>
    </lineage>
</organism>
<dbReference type="EMBL" id="GBRH01270741">
    <property type="protein sequence ID" value="JAD27154.1"/>
    <property type="molecule type" value="Transcribed_RNA"/>
</dbReference>
<evidence type="ECO:0000313" key="1">
    <source>
        <dbReference type="EMBL" id="JAD27154.1"/>
    </source>
</evidence>